<keyword evidence="4" id="KW-1185">Reference proteome</keyword>
<protein>
    <recommendedName>
        <fullName evidence="2">DDE domain-containing protein</fullName>
    </recommendedName>
</protein>
<comment type="caution">
    <text evidence="3">The sequence shown here is derived from an EMBL/GenBank/DDBJ whole genome shotgun (WGS) entry which is preliminary data.</text>
</comment>
<dbReference type="AlphaFoldDB" id="A0A1S8D0T1"/>
<proteinExistence type="predicted"/>
<feature type="domain" description="DDE" evidence="2">
    <location>
        <begin position="8"/>
        <end position="57"/>
    </location>
</feature>
<sequence>MTPRLLTERRNSAYKNNSLEQDHRGLKGRIRCMRGFKSFASAERFCRGYNELRNHLRLRSRHNQHVSADRRRAAAALVILQSA</sequence>
<organism evidence="3 4">
    <name type="scientific">Roseomonas mucosa</name>
    <dbReference type="NCBI Taxonomy" id="207340"/>
    <lineage>
        <taxon>Bacteria</taxon>
        <taxon>Pseudomonadati</taxon>
        <taxon>Pseudomonadota</taxon>
        <taxon>Alphaproteobacteria</taxon>
        <taxon>Acetobacterales</taxon>
        <taxon>Roseomonadaceae</taxon>
        <taxon>Roseomonas</taxon>
    </lineage>
</organism>
<evidence type="ECO:0000313" key="3">
    <source>
        <dbReference type="EMBL" id="ONH81912.1"/>
    </source>
</evidence>
<dbReference type="EMBL" id="LLWF02000083">
    <property type="protein sequence ID" value="ONH81912.1"/>
    <property type="molecule type" value="Genomic_DNA"/>
</dbReference>
<feature type="compositionally biased region" description="Basic and acidic residues" evidence="1">
    <location>
        <begin position="1"/>
        <end position="11"/>
    </location>
</feature>
<dbReference type="RefSeq" id="WP_076970374.1">
    <property type="nucleotide sequence ID" value="NZ_JAVVDR010000045.1"/>
</dbReference>
<gene>
    <name evidence="3" type="ORF">APZ41_017425</name>
</gene>
<name>A0A1S8D0T1_9PROT</name>
<evidence type="ECO:0000259" key="2">
    <source>
        <dbReference type="Pfam" id="PF13610"/>
    </source>
</evidence>
<accession>A0A1S8D0T1</accession>
<reference evidence="3" key="1">
    <citation type="submission" date="2016-12" db="EMBL/GenBank/DDBJ databases">
        <title>Draft genome sequence of Roseomonas mucosa strain AU37, isolated from a peripheral intravenous catheter.</title>
        <authorList>
            <person name="Choudhury M.A."/>
            <person name="Sidjabat H.E."/>
            <person name="Wailan A.M."/>
            <person name="Zhang L."/>
            <person name="Marsh N.M."/>
            <person name="Rickard C.M."/>
            <person name="Davies M."/>
            <person name="Mcmillan D.J."/>
        </authorList>
    </citation>
    <scope>NUCLEOTIDE SEQUENCE [LARGE SCALE GENOMIC DNA]</scope>
    <source>
        <strain evidence="3">AU37</strain>
    </source>
</reference>
<feature type="region of interest" description="Disordered" evidence="1">
    <location>
        <begin position="1"/>
        <end position="20"/>
    </location>
</feature>
<dbReference type="Pfam" id="PF13610">
    <property type="entry name" value="DDE_Tnp_IS240"/>
    <property type="match status" value="1"/>
</dbReference>
<evidence type="ECO:0000256" key="1">
    <source>
        <dbReference type="SAM" id="MobiDB-lite"/>
    </source>
</evidence>
<dbReference type="InterPro" id="IPR032874">
    <property type="entry name" value="DDE_dom"/>
</dbReference>
<dbReference type="Proteomes" id="UP000054844">
    <property type="component" value="Unassembled WGS sequence"/>
</dbReference>
<evidence type="ECO:0000313" key="4">
    <source>
        <dbReference type="Proteomes" id="UP000054844"/>
    </source>
</evidence>